<dbReference type="Pfam" id="PF05977">
    <property type="entry name" value="MFS_3"/>
    <property type="match status" value="1"/>
</dbReference>
<feature type="transmembrane region" description="Helical" evidence="7">
    <location>
        <begin position="262"/>
        <end position="280"/>
    </location>
</feature>
<evidence type="ECO:0000256" key="4">
    <source>
        <dbReference type="ARBA" id="ARBA00022692"/>
    </source>
</evidence>
<evidence type="ECO:0000313" key="9">
    <source>
        <dbReference type="EMBL" id="GAA4894308.1"/>
    </source>
</evidence>
<dbReference type="PANTHER" id="PTHR23513:SF11">
    <property type="entry name" value="STAPHYLOFERRIN A TRANSPORTER"/>
    <property type="match status" value="1"/>
</dbReference>
<protein>
    <submittedName>
        <fullName evidence="9">MFS transporter</fullName>
    </submittedName>
</protein>
<evidence type="ECO:0000256" key="5">
    <source>
        <dbReference type="ARBA" id="ARBA00022989"/>
    </source>
</evidence>
<evidence type="ECO:0000256" key="1">
    <source>
        <dbReference type="ARBA" id="ARBA00004651"/>
    </source>
</evidence>
<evidence type="ECO:0000313" key="10">
    <source>
        <dbReference type="Proteomes" id="UP001501521"/>
    </source>
</evidence>
<evidence type="ECO:0000259" key="8">
    <source>
        <dbReference type="PROSITE" id="PS50850"/>
    </source>
</evidence>
<evidence type="ECO:0000256" key="3">
    <source>
        <dbReference type="ARBA" id="ARBA00022475"/>
    </source>
</evidence>
<evidence type="ECO:0000256" key="6">
    <source>
        <dbReference type="ARBA" id="ARBA00023136"/>
    </source>
</evidence>
<name>A0ABP9F4Z5_9ACTN</name>
<dbReference type="RefSeq" id="WP_345579726.1">
    <property type="nucleotide sequence ID" value="NZ_BAABLV010000016.1"/>
</dbReference>
<feature type="transmembrane region" description="Helical" evidence="7">
    <location>
        <begin position="287"/>
        <end position="305"/>
    </location>
</feature>
<dbReference type="SUPFAM" id="SSF103473">
    <property type="entry name" value="MFS general substrate transporter"/>
    <property type="match status" value="1"/>
</dbReference>
<keyword evidence="2" id="KW-0813">Transport</keyword>
<feature type="transmembrane region" description="Helical" evidence="7">
    <location>
        <begin position="12"/>
        <end position="33"/>
    </location>
</feature>
<keyword evidence="5 7" id="KW-1133">Transmembrane helix</keyword>
<dbReference type="EMBL" id="BAABLV010000016">
    <property type="protein sequence ID" value="GAA4894308.1"/>
    <property type="molecule type" value="Genomic_DNA"/>
</dbReference>
<feature type="transmembrane region" description="Helical" evidence="7">
    <location>
        <begin position="226"/>
        <end position="250"/>
    </location>
</feature>
<evidence type="ECO:0000256" key="7">
    <source>
        <dbReference type="SAM" id="Phobius"/>
    </source>
</evidence>
<dbReference type="CDD" id="cd06173">
    <property type="entry name" value="MFS_MefA_like"/>
    <property type="match status" value="1"/>
</dbReference>
<proteinExistence type="predicted"/>
<feature type="transmembrane region" description="Helical" evidence="7">
    <location>
        <begin position="380"/>
        <end position="400"/>
    </location>
</feature>
<keyword evidence="4 7" id="KW-0812">Transmembrane</keyword>
<reference evidence="10" key="1">
    <citation type="journal article" date="2019" name="Int. J. Syst. Evol. Microbiol.">
        <title>The Global Catalogue of Microorganisms (GCM) 10K type strain sequencing project: providing services to taxonomists for standard genome sequencing and annotation.</title>
        <authorList>
            <consortium name="The Broad Institute Genomics Platform"/>
            <consortium name="The Broad Institute Genome Sequencing Center for Infectious Disease"/>
            <person name="Wu L."/>
            <person name="Ma J."/>
        </authorList>
    </citation>
    <scope>NUCLEOTIDE SEQUENCE [LARGE SCALE GENOMIC DNA]</scope>
    <source>
        <strain evidence="10">JCM 19125</strain>
    </source>
</reference>
<feature type="transmembrane region" description="Helical" evidence="7">
    <location>
        <begin position="179"/>
        <end position="196"/>
    </location>
</feature>
<dbReference type="InterPro" id="IPR010290">
    <property type="entry name" value="TM_effector"/>
</dbReference>
<organism evidence="9 10">
    <name type="scientific">Tessaracoccus lubricantis</name>
    <dbReference type="NCBI Taxonomy" id="545543"/>
    <lineage>
        <taxon>Bacteria</taxon>
        <taxon>Bacillati</taxon>
        <taxon>Actinomycetota</taxon>
        <taxon>Actinomycetes</taxon>
        <taxon>Propionibacteriales</taxon>
        <taxon>Propionibacteriaceae</taxon>
        <taxon>Tessaracoccus</taxon>
    </lineage>
</organism>
<sequence>MPETRWKMFASFAVRNYRFFFLGALVSNLGTWIQRIGQDWLVLTELTENSSTALGIVTALQFLAIPVLAPYAGAVVDRFDKRRVLVVSQLALAASALALWALVATGTVQLWHVYVFALFTGAVTAFDNPARQSFVSEMVPTRLLPNAVGLNSTSFNGARLVGPGLAGVLVAAVGVGPTLLINGLSFFAFIGALWLMRADELHPAPHVEARGAARDGLRYLAGRPDIIVVMVIVFMLGTFGMNFQIFNATMATEVFHSGAREFGLLGTIMAIGTLGGALVATRRTTPTLRTVMLALTGFALSTFALTFAPTYLVYALLLIPSGFFALTVMTTANAAVQLATAPEFRGRVMSVYMAIFAGGTPLGAPLIGWLGEVLGPRASVLTASVATGLAAIGVLAWFMVHDGLRLHIERGHPIRIRTSLPGRRPAYGGAR</sequence>
<evidence type="ECO:0000256" key="2">
    <source>
        <dbReference type="ARBA" id="ARBA00022448"/>
    </source>
</evidence>
<dbReference type="Gene3D" id="1.20.1250.20">
    <property type="entry name" value="MFS general substrate transporter like domains"/>
    <property type="match status" value="1"/>
</dbReference>
<accession>A0ABP9F4Z5</accession>
<feature type="domain" description="Major facilitator superfamily (MFS) profile" evidence="8">
    <location>
        <begin position="16"/>
        <end position="405"/>
    </location>
</feature>
<dbReference type="InterPro" id="IPR020846">
    <property type="entry name" value="MFS_dom"/>
</dbReference>
<keyword evidence="6 7" id="KW-0472">Membrane</keyword>
<keyword evidence="3" id="KW-1003">Cell membrane</keyword>
<dbReference type="PANTHER" id="PTHR23513">
    <property type="entry name" value="INTEGRAL MEMBRANE EFFLUX PROTEIN-RELATED"/>
    <property type="match status" value="1"/>
</dbReference>
<gene>
    <name evidence="9" type="ORF">GCM10025789_09420</name>
</gene>
<feature type="transmembrane region" description="Helical" evidence="7">
    <location>
        <begin position="53"/>
        <end position="72"/>
    </location>
</feature>
<dbReference type="Proteomes" id="UP001501521">
    <property type="component" value="Unassembled WGS sequence"/>
</dbReference>
<comment type="subcellular location">
    <subcellularLocation>
        <location evidence="1">Cell membrane</location>
        <topology evidence="1">Multi-pass membrane protein</topology>
    </subcellularLocation>
</comment>
<comment type="caution">
    <text evidence="9">The sequence shown here is derived from an EMBL/GenBank/DDBJ whole genome shotgun (WGS) entry which is preliminary data.</text>
</comment>
<dbReference type="PROSITE" id="PS50850">
    <property type="entry name" value="MFS"/>
    <property type="match status" value="1"/>
</dbReference>
<feature type="transmembrane region" description="Helical" evidence="7">
    <location>
        <begin position="348"/>
        <end position="368"/>
    </location>
</feature>
<dbReference type="InterPro" id="IPR036259">
    <property type="entry name" value="MFS_trans_sf"/>
</dbReference>
<feature type="transmembrane region" description="Helical" evidence="7">
    <location>
        <begin position="311"/>
        <end position="336"/>
    </location>
</feature>
<keyword evidence="10" id="KW-1185">Reference proteome</keyword>